<keyword evidence="1" id="KW-0614">Plasmid</keyword>
<dbReference type="HOGENOM" id="CLU_1255066_0_0_6"/>
<dbReference type="KEGG" id="pman:OU5_P0449"/>
<protein>
    <recommendedName>
        <fullName evidence="3">DUF1845 domain-containing protein</fullName>
    </recommendedName>
</protein>
<proteinExistence type="predicted"/>
<dbReference type="Proteomes" id="UP000026913">
    <property type="component" value="Plasmid unnamed"/>
</dbReference>
<accession>A0A024EMA8</accession>
<dbReference type="EMBL" id="CP005961">
    <property type="protein sequence ID" value="AHZ73701.1"/>
    <property type="molecule type" value="Genomic_DNA"/>
</dbReference>
<organism evidence="1 2">
    <name type="scientific">Pseudomonas mandelii JR-1</name>
    <dbReference type="NCBI Taxonomy" id="1147786"/>
    <lineage>
        <taxon>Bacteria</taxon>
        <taxon>Pseudomonadati</taxon>
        <taxon>Pseudomonadota</taxon>
        <taxon>Gammaproteobacteria</taxon>
        <taxon>Pseudomonadales</taxon>
        <taxon>Pseudomonadaceae</taxon>
        <taxon>Pseudomonas</taxon>
    </lineage>
</organism>
<evidence type="ECO:0000313" key="1">
    <source>
        <dbReference type="EMBL" id="AHZ73701.1"/>
    </source>
</evidence>
<geneLocation type="plasmid" evidence="2"/>
<gene>
    <name evidence="1" type="ORF">OU5_P0449</name>
</gene>
<evidence type="ECO:0008006" key="3">
    <source>
        <dbReference type="Google" id="ProtNLM"/>
    </source>
</evidence>
<dbReference type="RefSeq" id="WP_057978746.1">
    <property type="nucleotide sequence ID" value="NZ_CP005961.1"/>
</dbReference>
<dbReference type="AlphaFoldDB" id="A0A024EMA8"/>
<sequence length="220" mass="24395">MANGNDFKPQGKYSSATLTSQYTLNTEHAQRVHRRCFEGAARALFTIDVIARALSHGNKAFNYSEVMAAVETLLSGLERDVINERDRFKHILEQNNSAGVTARYDNAAEFSFTVSTPLIMRLAQIIQAFDQMLIAAQTCWLMCFLDSDKNDLVANERMRQLMRVIRKLQLMATDARKKAKKDVNADAIAANLGDAAEESEVDKLTATAIEEETAAAKTAA</sequence>
<dbReference type="OrthoDB" id="6883669at2"/>
<reference evidence="1 2" key="1">
    <citation type="journal article" date="2012" name="J. Bacteriol.">
        <title>Genome sequence of cold-adapted Pseudomonas mandelii strain JR-1.</title>
        <authorList>
            <person name="Jang S.H."/>
            <person name="Kim J."/>
            <person name="Kim J."/>
            <person name="Hong S."/>
            <person name="Lee C."/>
        </authorList>
    </citation>
    <scope>NUCLEOTIDE SEQUENCE [LARGE SCALE GENOMIC DNA]</scope>
    <source>
        <strain evidence="1 2">JR-1</strain>
        <plasmid evidence="2">Plasmid</plasmid>
    </source>
</reference>
<evidence type="ECO:0000313" key="2">
    <source>
        <dbReference type="Proteomes" id="UP000026913"/>
    </source>
</evidence>
<name>A0A024EMA8_9PSED</name>